<dbReference type="InterPro" id="IPR050715">
    <property type="entry name" value="LRR-SigEffector_domain"/>
</dbReference>
<reference evidence="4" key="1">
    <citation type="journal article" date="2020" name="Plant J.">
        <title>Transposons played a major role in the diversification between the closely related almond and peach genomes: results from the almond genome sequence.</title>
        <authorList>
            <person name="Alioto T."/>
            <person name="Alexiou K.G."/>
            <person name="Bardil A."/>
            <person name="Barteri F."/>
            <person name="Castanera R."/>
            <person name="Cruz F."/>
            <person name="Dhingra A."/>
            <person name="Duval H."/>
            <person name="Fernandez I Marti A."/>
            <person name="Frias L."/>
            <person name="Galan B."/>
            <person name="Garcia J.L."/>
            <person name="Howad W."/>
            <person name="Gomez-Garrido J."/>
            <person name="Gut M."/>
            <person name="Julca I."/>
            <person name="Morata J."/>
            <person name="Puigdomenech P."/>
            <person name="Ribeca P."/>
            <person name="Rubio Cabetas M.J."/>
            <person name="Vlasova A."/>
            <person name="Wirthensohn M."/>
            <person name="Garcia-Mas J."/>
            <person name="Gabaldon T."/>
            <person name="Casacuberta J.M."/>
            <person name="Arus P."/>
        </authorList>
    </citation>
    <scope>NUCLEOTIDE SEQUENCE [LARGE SCALE GENOMIC DNA]</scope>
    <source>
        <strain evidence="4">cv. Texas</strain>
    </source>
</reference>
<dbReference type="PANTHER" id="PTHR45752:SF195">
    <property type="entry name" value="LEUCINE-RICH REPEAT (LRR) FAMILY PROTEIN-RELATED"/>
    <property type="match status" value="1"/>
</dbReference>
<feature type="domain" description="Disease resistance protein RPS4B/Roq1-like leucine-rich repeats" evidence="2">
    <location>
        <begin position="70"/>
        <end position="161"/>
    </location>
</feature>
<organism evidence="3 4">
    <name type="scientific">Prunus dulcis</name>
    <name type="common">Almond</name>
    <name type="synonym">Amygdalus dulcis</name>
    <dbReference type="NCBI Taxonomy" id="3755"/>
    <lineage>
        <taxon>Eukaryota</taxon>
        <taxon>Viridiplantae</taxon>
        <taxon>Streptophyta</taxon>
        <taxon>Embryophyta</taxon>
        <taxon>Tracheophyta</taxon>
        <taxon>Spermatophyta</taxon>
        <taxon>Magnoliopsida</taxon>
        <taxon>eudicotyledons</taxon>
        <taxon>Gunneridae</taxon>
        <taxon>Pentapetalae</taxon>
        <taxon>rosids</taxon>
        <taxon>fabids</taxon>
        <taxon>Rosales</taxon>
        <taxon>Rosaceae</taxon>
        <taxon>Amygdaloideae</taxon>
        <taxon>Amygdaleae</taxon>
        <taxon>Prunus</taxon>
    </lineage>
</organism>
<evidence type="ECO:0000313" key="4">
    <source>
        <dbReference type="Proteomes" id="UP000327085"/>
    </source>
</evidence>
<keyword evidence="1" id="KW-0611">Plant defense</keyword>
<evidence type="ECO:0000259" key="2">
    <source>
        <dbReference type="Pfam" id="PF23286"/>
    </source>
</evidence>
<dbReference type="AlphaFoldDB" id="A0A5E4GFB2"/>
<dbReference type="Pfam" id="PF23286">
    <property type="entry name" value="LRR_13"/>
    <property type="match status" value="1"/>
</dbReference>
<dbReference type="InterPro" id="IPR032675">
    <property type="entry name" value="LRR_dom_sf"/>
</dbReference>
<dbReference type="InterPro" id="IPR001611">
    <property type="entry name" value="Leu-rich_rpt"/>
</dbReference>
<protein>
    <recommendedName>
        <fullName evidence="2">Disease resistance protein RPS4B/Roq1-like leucine-rich repeats domain-containing protein</fullName>
    </recommendedName>
</protein>
<dbReference type="Proteomes" id="UP000327085">
    <property type="component" value="Chromosome 8"/>
</dbReference>
<evidence type="ECO:0000313" key="3">
    <source>
        <dbReference type="EMBL" id="VVA38302.1"/>
    </source>
</evidence>
<dbReference type="InParanoid" id="A0A5E4GFB2"/>
<dbReference type="SUPFAM" id="SSF52047">
    <property type="entry name" value="RNI-like"/>
    <property type="match status" value="1"/>
</dbReference>
<proteinExistence type="predicted"/>
<dbReference type="PANTHER" id="PTHR45752">
    <property type="entry name" value="LEUCINE-RICH REPEAT-CONTAINING"/>
    <property type="match status" value="1"/>
</dbReference>
<name>A0A5E4GFB2_PRUDU</name>
<evidence type="ECO:0000256" key="1">
    <source>
        <dbReference type="ARBA" id="ARBA00022821"/>
    </source>
</evidence>
<gene>
    <name evidence="3" type="ORF">ALMOND_2B035417</name>
</gene>
<feature type="non-terminal residue" evidence="3">
    <location>
        <position position="1"/>
    </location>
</feature>
<dbReference type="Gramene" id="VVA38302">
    <property type="protein sequence ID" value="VVA38302"/>
    <property type="gene ID" value="Prudul26B035417"/>
</dbReference>
<dbReference type="EMBL" id="CABIKO010000628">
    <property type="protein sequence ID" value="VVA38302.1"/>
    <property type="molecule type" value="Genomic_DNA"/>
</dbReference>
<dbReference type="Gene3D" id="3.80.10.10">
    <property type="entry name" value="Ribonuclease Inhibitor"/>
    <property type="match status" value="1"/>
</dbReference>
<accession>A0A5E4GFB2</accession>
<dbReference type="InterPro" id="IPR058546">
    <property type="entry name" value="RPS4B/Roq1-like_LRR"/>
</dbReference>
<sequence length="193" mass="21284">QLIGNGCSKVDKLPGEMECLESLELSGSGMRGPLVAMKNLKILDLSGSVASLNPDPERWGLVLSSLNRLGSLTRLYLIDCNIGEGAIPYDIGCLSSLEELDLSGNNFVSLPSSIRFLSELRSLRLWRCKRLEQLPDLPSSKYVFVDVNDCTSLKRLSDPSKLSEGANVYLMTVLYGLEVKFQIGSIIKVWEIQ</sequence>
<dbReference type="PROSITE" id="PS51450">
    <property type="entry name" value="LRR"/>
    <property type="match status" value="1"/>
</dbReference>